<reference evidence="2 3" key="1">
    <citation type="submission" date="2021-02" db="EMBL/GenBank/DDBJ databases">
        <title>Leishmania (Mundinia) enrietti genome sequencing and assembly.</title>
        <authorList>
            <person name="Almutairi H."/>
            <person name="Gatherer D."/>
        </authorList>
    </citation>
    <scope>NUCLEOTIDE SEQUENCE [LARGE SCALE GENOMIC DNA]</scope>
    <source>
        <strain evidence="2">CUR178</strain>
    </source>
</reference>
<protein>
    <submittedName>
        <fullName evidence="2">Uncharacterized protein</fullName>
    </submittedName>
</protein>
<dbReference type="RefSeq" id="XP_067688313.1">
    <property type="nucleotide sequence ID" value="XM_067832210.1"/>
</dbReference>
<keyword evidence="3" id="KW-1185">Reference proteome</keyword>
<evidence type="ECO:0000313" key="3">
    <source>
        <dbReference type="Proteomes" id="UP000674179"/>
    </source>
</evidence>
<feature type="compositionally biased region" description="Acidic residues" evidence="1">
    <location>
        <begin position="914"/>
        <end position="933"/>
    </location>
</feature>
<evidence type="ECO:0000256" key="1">
    <source>
        <dbReference type="SAM" id="MobiDB-lite"/>
    </source>
</evidence>
<accession>A0A836G5E8</accession>
<feature type="region of interest" description="Disordered" evidence="1">
    <location>
        <begin position="534"/>
        <end position="554"/>
    </location>
</feature>
<dbReference type="Proteomes" id="UP000674179">
    <property type="component" value="Chromosome 36"/>
</dbReference>
<feature type="compositionally biased region" description="Low complexity" evidence="1">
    <location>
        <begin position="460"/>
        <end position="477"/>
    </location>
</feature>
<dbReference type="GeneID" id="94167720"/>
<dbReference type="EMBL" id="JAFHKP010000036">
    <property type="protein sequence ID" value="KAG5465714.1"/>
    <property type="molecule type" value="Genomic_DNA"/>
</dbReference>
<dbReference type="OrthoDB" id="266361at2759"/>
<feature type="compositionally biased region" description="Low complexity" evidence="1">
    <location>
        <begin position="393"/>
        <end position="412"/>
    </location>
</feature>
<feature type="region of interest" description="Disordered" evidence="1">
    <location>
        <begin position="302"/>
        <end position="357"/>
    </location>
</feature>
<proteinExistence type="predicted"/>
<comment type="caution">
    <text evidence="2">The sequence shown here is derived from an EMBL/GenBank/DDBJ whole genome shotgun (WGS) entry which is preliminary data.</text>
</comment>
<organism evidence="2 3">
    <name type="scientific">Leishmania enriettii</name>
    <dbReference type="NCBI Taxonomy" id="5663"/>
    <lineage>
        <taxon>Eukaryota</taxon>
        <taxon>Discoba</taxon>
        <taxon>Euglenozoa</taxon>
        <taxon>Kinetoplastea</taxon>
        <taxon>Metakinetoplastina</taxon>
        <taxon>Trypanosomatida</taxon>
        <taxon>Trypanosomatidae</taxon>
        <taxon>Leishmaniinae</taxon>
        <taxon>Leishmania</taxon>
    </lineage>
</organism>
<dbReference type="KEGG" id="lenr:94167720"/>
<gene>
    <name evidence="2" type="ORF">CUR178_00426</name>
</gene>
<feature type="compositionally biased region" description="Polar residues" evidence="1">
    <location>
        <begin position="310"/>
        <end position="327"/>
    </location>
</feature>
<feature type="region of interest" description="Disordered" evidence="1">
    <location>
        <begin position="460"/>
        <end position="481"/>
    </location>
</feature>
<feature type="compositionally biased region" description="Polar residues" evidence="1">
    <location>
        <begin position="955"/>
        <end position="964"/>
    </location>
</feature>
<feature type="region of interest" description="Disordered" evidence="1">
    <location>
        <begin position="128"/>
        <end position="147"/>
    </location>
</feature>
<feature type="region of interest" description="Disordered" evidence="1">
    <location>
        <begin position="905"/>
        <end position="968"/>
    </location>
</feature>
<feature type="region of interest" description="Disordered" evidence="1">
    <location>
        <begin position="153"/>
        <end position="174"/>
    </location>
</feature>
<feature type="compositionally biased region" description="Polar residues" evidence="1">
    <location>
        <begin position="163"/>
        <end position="174"/>
    </location>
</feature>
<feature type="region of interest" description="Disordered" evidence="1">
    <location>
        <begin position="377"/>
        <end position="412"/>
    </location>
</feature>
<dbReference type="AlphaFoldDB" id="A0A836G5E8"/>
<feature type="region of interest" description="Disordered" evidence="1">
    <location>
        <begin position="1"/>
        <end position="60"/>
    </location>
</feature>
<evidence type="ECO:0000313" key="2">
    <source>
        <dbReference type="EMBL" id="KAG5465714.1"/>
    </source>
</evidence>
<sequence>MPRNICRVPAARHSNPPAASQATLAPRGDACEKADETVPLSSTAARPTRATHHGRERPRVYPSKTSFAQSVNPHLTPVKPESGNHEDSLDIAASPPVLSPASTAVSIAESAIATSHVEVAPSAETVESGVALSSQPPSPPPFSSKRVAEAPSLATGVPADTEQGGQETVTFSSRAPSDISTQVAAAVSSGEPFLPFMAACMTACFGWRLKRCSIGDEDKIMFVLRHQAVRVVRVTIEGTGGAFAQACCASSETDAGAVRVNGTPMSLTQCAVYLHELTHALFNLSGTSQSGQLTDHVPAEEENAGVQDAESVSSPNTRAPSQLSPSGQLKAAERRAKKRVRSCSPSRQARSTAPVLRSAALPSDVTVRSFTEASAAAVGADGEANTERSRQHLSPLGSSTSAPSSAPLATTSPAFRTAVDVKVKAEEPLFATPPKRAEQKSGEDTTSLGAVAALVAEVESGESSAPLPRAPAASRISTGKLSTASKRAASSVDKCPASREAPTISTVFASPTMRQRRALVTTIATAASAAAGSASPVTGTHHAPPPSPASLHVGLRTGSFTMPFAFHHASAAPLATDGAPESDDVVSGSKTGHGSLWCDSGGWPTDSSRLWLAHTHAVSRTFECMCAPRFSGLVPTRATKTLDCAHAEVQRASAAVSASSSSPLMDTAAAAALVRMTLRWRWRERSSIWMTMEDSLRMAVGSGRLRGDALEAAVQALQASEEEQRHYNGMDADAGEDGDTCMSWYGRTAPDVGHAGHGAVPLQTRLFPACPPRALLPVSGRAVVEAQRRIADAEEGICGEEGAHGPRYVACAGGIPYAGRIVIDHTYSTRGSYVIAPPAIAERSTAAPCRFLTLQRNAHEDLHYHVYKRFMPTDMRLAMEAEGKLSVGPGGIAPLQEARAVLPSAYDLRRDQSDGEADDIEDDEERDDGGEEADEKKAFGSSTASQVTPGALAVTTGQDSSGSGPSADIDYVLRYRPAIRRIPMPDVESRYGP</sequence>
<name>A0A836G5E8_LEIEN</name>